<evidence type="ECO:0000313" key="1">
    <source>
        <dbReference type="EMBL" id="KAI0031671.1"/>
    </source>
</evidence>
<reference evidence="1" key="1">
    <citation type="submission" date="2021-02" db="EMBL/GenBank/DDBJ databases">
        <authorList>
            <consortium name="DOE Joint Genome Institute"/>
            <person name="Ahrendt S."/>
            <person name="Looney B.P."/>
            <person name="Miyauchi S."/>
            <person name="Morin E."/>
            <person name="Drula E."/>
            <person name="Courty P.E."/>
            <person name="Chicoki N."/>
            <person name="Fauchery L."/>
            <person name="Kohler A."/>
            <person name="Kuo A."/>
            <person name="Labutti K."/>
            <person name="Pangilinan J."/>
            <person name="Lipzen A."/>
            <person name="Riley R."/>
            <person name="Andreopoulos W."/>
            <person name="He G."/>
            <person name="Johnson J."/>
            <person name="Barry K.W."/>
            <person name="Grigoriev I.V."/>
            <person name="Nagy L."/>
            <person name="Hibbett D."/>
            <person name="Henrissat B."/>
            <person name="Matheny P.B."/>
            <person name="Labbe J."/>
            <person name="Martin F."/>
        </authorList>
    </citation>
    <scope>NUCLEOTIDE SEQUENCE</scope>
    <source>
        <strain evidence="1">EC-137</strain>
    </source>
</reference>
<dbReference type="Proteomes" id="UP000814128">
    <property type="component" value="Unassembled WGS sequence"/>
</dbReference>
<sequence length="425" mass="45173">MSTPASAAEESKASPAPQTPNPQTSYPQWTSAAHPHYQYQYHYPYGGYHQYVPQTTSGQGAQTAAATTPVASTPVRPATASSTIPPPTTAAAATTAASSTAVNQSQLDTTDVSKLNDALGGGLVDLKVCKRAEEESLQRTSDQHQVYRNSYDDRSHKQPSKPYFDTRYLGATMRAIGKKHKVETVPEESINYVALALRTRLQDLVNEMISASAHRTGSGFDRAPSKYEDGTPMWSVAVNRDVAKQLAALERVEREEEMRTRRERKELAAQVAAASGLPGPPSNAAADAPSTEEEGPKKKKKKVDGPGVTAKNMSEDLRKKMSNQVASHAAGFGSKYSWMNAGVTPTPPKPRPAASSSAAAASPSPAAGGSSSTASSWSKPYVSATKPSTTQAEDSKQLVTLRDALFVVERDKGHGGGRGAARGWS</sequence>
<reference evidence="1" key="2">
    <citation type="journal article" date="2022" name="New Phytol.">
        <title>Evolutionary transition to the ectomycorrhizal habit in the genomes of a hyperdiverse lineage of mushroom-forming fungi.</title>
        <authorList>
            <person name="Looney B."/>
            <person name="Miyauchi S."/>
            <person name="Morin E."/>
            <person name="Drula E."/>
            <person name="Courty P.E."/>
            <person name="Kohler A."/>
            <person name="Kuo A."/>
            <person name="LaButti K."/>
            <person name="Pangilinan J."/>
            <person name="Lipzen A."/>
            <person name="Riley R."/>
            <person name="Andreopoulos W."/>
            <person name="He G."/>
            <person name="Johnson J."/>
            <person name="Nolan M."/>
            <person name="Tritt A."/>
            <person name="Barry K.W."/>
            <person name="Grigoriev I.V."/>
            <person name="Nagy L.G."/>
            <person name="Hibbett D."/>
            <person name="Henrissat B."/>
            <person name="Matheny P.B."/>
            <person name="Labbe J."/>
            <person name="Martin F.M."/>
        </authorList>
    </citation>
    <scope>NUCLEOTIDE SEQUENCE</scope>
    <source>
        <strain evidence="1">EC-137</strain>
    </source>
</reference>
<dbReference type="EMBL" id="MU273571">
    <property type="protein sequence ID" value="KAI0031671.1"/>
    <property type="molecule type" value="Genomic_DNA"/>
</dbReference>
<name>A0ACB8QK37_9AGAM</name>
<proteinExistence type="predicted"/>
<comment type="caution">
    <text evidence="1">The sequence shown here is derived from an EMBL/GenBank/DDBJ whole genome shotgun (WGS) entry which is preliminary data.</text>
</comment>
<gene>
    <name evidence="1" type="ORF">K488DRAFT_78945</name>
</gene>
<protein>
    <submittedName>
        <fullName evidence="1">Transcription initiation factor TFIID component TAF4 family-domain-containing protein</fullName>
    </submittedName>
</protein>
<keyword evidence="2" id="KW-1185">Reference proteome</keyword>
<organism evidence="1 2">
    <name type="scientific">Vararia minispora EC-137</name>
    <dbReference type="NCBI Taxonomy" id="1314806"/>
    <lineage>
        <taxon>Eukaryota</taxon>
        <taxon>Fungi</taxon>
        <taxon>Dikarya</taxon>
        <taxon>Basidiomycota</taxon>
        <taxon>Agaricomycotina</taxon>
        <taxon>Agaricomycetes</taxon>
        <taxon>Russulales</taxon>
        <taxon>Lachnocladiaceae</taxon>
        <taxon>Vararia</taxon>
    </lineage>
</organism>
<accession>A0ACB8QK37</accession>
<evidence type="ECO:0000313" key="2">
    <source>
        <dbReference type="Proteomes" id="UP000814128"/>
    </source>
</evidence>